<evidence type="ECO:0000313" key="3">
    <source>
        <dbReference type="EMBL" id="KAK7335046.1"/>
    </source>
</evidence>
<feature type="region of interest" description="Disordered" evidence="1">
    <location>
        <begin position="69"/>
        <end position="127"/>
    </location>
</feature>
<dbReference type="Proteomes" id="UP001374584">
    <property type="component" value="Unassembled WGS sequence"/>
</dbReference>
<dbReference type="PANTHER" id="PTHR46631:SF21">
    <property type="entry name" value="60S RIBOSOMAL PROTEIN L18A-LIKE PROTEIN"/>
    <property type="match status" value="1"/>
</dbReference>
<protein>
    <recommendedName>
        <fullName evidence="5">60S ribosomal protein L18a-like protein</fullName>
    </recommendedName>
</protein>
<evidence type="ECO:0000256" key="2">
    <source>
        <dbReference type="SAM" id="Phobius"/>
    </source>
</evidence>
<evidence type="ECO:0000313" key="4">
    <source>
        <dbReference type="Proteomes" id="UP001374584"/>
    </source>
</evidence>
<comment type="caution">
    <text evidence="3">The sequence shown here is derived from an EMBL/GenBank/DDBJ whole genome shotgun (WGS) entry which is preliminary data.</text>
</comment>
<dbReference type="AlphaFoldDB" id="A0AAN9QHH7"/>
<evidence type="ECO:0008006" key="5">
    <source>
        <dbReference type="Google" id="ProtNLM"/>
    </source>
</evidence>
<gene>
    <name evidence="3" type="ORF">VNO80_26816</name>
</gene>
<keyword evidence="4" id="KW-1185">Reference proteome</keyword>
<dbReference type="EMBL" id="JAYMYR010000010">
    <property type="protein sequence ID" value="KAK7335046.1"/>
    <property type="molecule type" value="Genomic_DNA"/>
</dbReference>
<accession>A0AAN9QHH7</accession>
<reference evidence="3 4" key="1">
    <citation type="submission" date="2024-01" db="EMBL/GenBank/DDBJ databases">
        <title>The genomes of 5 underutilized Papilionoideae crops provide insights into root nodulation and disease resistanc.</title>
        <authorList>
            <person name="Jiang F."/>
        </authorList>
    </citation>
    <scope>NUCLEOTIDE SEQUENCE [LARGE SCALE GENOMIC DNA]</scope>
    <source>
        <strain evidence="3">JINMINGXINNONG_FW02</strain>
        <tissue evidence="3">Leaves</tissue>
    </source>
</reference>
<keyword evidence="2" id="KW-0812">Transmembrane</keyword>
<feature type="compositionally biased region" description="Polar residues" evidence="1">
    <location>
        <begin position="69"/>
        <end position="80"/>
    </location>
</feature>
<evidence type="ECO:0000256" key="1">
    <source>
        <dbReference type="SAM" id="MobiDB-lite"/>
    </source>
</evidence>
<sequence>MGEIPKVEKRDDKDVAKALDGENICGKSSWLNIYTSGSTKQKVTIIPFPLIHSFPANKHNAHCSDRTISLAPSTIQQWSKPSERPPNRTNMTDEDNPKASTVDHHHHHHHPPPQPLPLPPPQYGTFQGVANYPPPPNPHPAIGFPQPVPPPGAVDSTPLPPYFQGYQAVPGYAVAEGRPVRERRLGCCGLGCGWCLFILGFFLAGIPWYVGAIIMLCSRVDHREKPGYVACVVAAVLGTIAIILGVTKGADDW</sequence>
<proteinExistence type="predicted"/>
<keyword evidence="2" id="KW-1133">Transmembrane helix</keyword>
<keyword evidence="2" id="KW-0472">Membrane</keyword>
<feature type="transmembrane region" description="Helical" evidence="2">
    <location>
        <begin position="196"/>
        <end position="216"/>
    </location>
</feature>
<name>A0AAN9QHH7_PHACN</name>
<feature type="transmembrane region" description="Helical" evidence="2">
    <location>
        <begin position="228"/>
        <end position="247"/>
    </location>
</feature>
<dbReference type="InterPro" id="IPR044804">
    <property type="entry name" value="Ribosomal_eL20z-like"/>
</dbReference>
<feature type="compositionally biased region" description="Pro residues" evidence="1">
    <location>
        <begin position="112"/>
        <end position="122"/>
    </location>
</feature>
<organism evidence="3 4">
    <name type="scientific">Phaseolus coccineus</name>
    <name type="common">Scarlet runner bean</name>
    <name type="synonym">Phaseolus multiflorus</name>
    <dbReference type="NCBI Taxonomy" id="3886"/>
    <lineage>
        <taxon>Eukaryota</taxon>
        <taxon>Viridiplantae</taxon>
        <taxon>Streptophyta</taxon>
        <taxon>Embryophyta</taxon>
        <taxon>Tracheophyta</taxon>
        <taxon>Spermatophyta</taxon>
        <taxon>Magnoliopsida</taxon>
        <taxon>eudicotyledons</taxon>
        <taxon>Gunneridae</taxon>
        <taxon>Pentapetalae</taxon>
        <taxon>rosids</taxon>
        <taxon>fabids</taxon>
        <taxon>Fabales</taxon>
        <taxon>Fabaceae</taxon>
        <taxon>Papilionoideae</taxon>
        <taxon>50 kb inversion clade</taxon>
        <taxon>NPAAA clade</taxon>
        <taxon>indigoferoid/millettioid clade</taxon>
        <taxon>Phaseoleae</taxon>
        <taxon>Phaseolus</taxon>
    </lineage>
</organism>
<dbReference type="PANTHER" id="PTHR46631">
    <property type="entry name" value="60S RIBOSOMAL PROTEIN L18A-LIKE"/>
    <property type="match status" value="1"/>
</dbReference>